<protein>
    <submittedName>
        <fullName evidence="1">Uncharacterized protein</fullName>
    </submittedName>
</protein>
<comment type="caution">
    <text evidence="1">The sequence shown here is derived from an EMBL/GenBank/DDBJ whole genome shotgun (WGS) entry which is preliminary data.</text>
</comment>
<evidence type="ECO:0000313" key="1">
    <source>
        <dbReference type="EMBL" id="GAG76179.1"/>
    </source>
</evidence>
<dbReference type="EMBL" id="BART01018609">
    <property type="protein sequence ID" value="GAG76179.1"/>
    <property type="molecule type" value="Genomic_DNA"/>
</dbReference>
<gene>
    <name evidence="1" type="ORF">S01H4_35075</name>
</gene>
<accession>X1A343</accession>
<organism evidence="1">
    <name type="scientific">marine sediment metagenome</name>
    <dbReference type="NCBI Taxonomy" id="412755"/>
    <lineage>
        <taxon>unclassified sequences</taxon>
        <taxon>metagenomes</taxon>
        <taxon>ecological metagenomes</taxon>
    </lineage>
</organism>
<reference evidence="1" key="1">
    <citation type="journal article" date="2014" name="Front. Microbiol.">
        <title>High frequency of phylogenetically diverse reductive dehalogenase-homologous genes in deep subseafloor sedimentary metagenomes.</title>
        <authorList>
            <person name="Kawai M."/>
            <person name="Futagami T."/>
            <person name="Toyoda A."/>
            <person name="Takaki Y."/>
            <person name="Nishi S."/>
            <person name="Hori S."/>
            <person name="Arai W."/>
            <person name="Tsubouchi T."/>
            <person name="Morono Y."/>
            <person name="Uchiyama I."/>
            <person name="Ito T."/>
            <person name="Fujiyama A."/>
            <person name="Inagaki F."/>
            <person name="Takami H."/>
        </authorList>
    </citation>
    <scope>NUCLEOTIDE SEQUENCE</scope>
    <source>
        <strain evidence="1">Expedition CK06-06</strain>
    </source>
</reference>
<proteinExistence type="predicted"/>
<dbReference type="AlphaFoldDB" id="X1A343"/>
<sequence length="84" mass="9836">PLWKDIVVPLQRVPFGFSMPRGRQAKEENLPFIENFIIQKLELVIRTASWVNAITVVDNTILKILEKHGFKEKKSKFLITKLQF</sequence>
<feature type="non-terminal residue" evidence="1">
    <location>
        <position position="1"/>
    </location>
</feature>
<name>X1A343_9ZZZZ</name>